<feature type="region of interest" description="Disordered" evidence="6">
    <location>
        <begin position="474"/>
        <end position="502"/>
    </location>
</feature>
<dbReference type="PANTHER" id="PTHR18034:SF3">
    <property type="entry name" value="PRE-MRNA-SPLICING FACTOR CWC22 HOMOLOG"/>
    <property type="match status" value="1"/>
</dbReference>
<dbReference type="GO" id="GO:0000398">
    <property type="term" value="P:mRNA splicing, via spliceosome"/>
    <property type="evidence" value="ECO:0007669"/>
    <property type="project" value="TreeGrafter"/>
</dbReference>
<reference evidence="8" key="1">
    <citation type="submission" date="2019-10" db="EMBL/GenBank/DDBJ databases">
        <title>Conservation and host-specific expression of non-tandemly repeated heterogenous ribosome RNA gene in arbuscular mycorrhizal fungi.</title>
        <authorList>
            <person name="Maeda T."/>
            <person name="Kobayashi Y."/>
            <person name="Nakagawa T."/>
            <person name="Ezawa T."/>
            <person name="Yamaguchi K."/>
            <person name="Bino T."/>
            <person name="Nishimoto Y."/>
            <person name="Shigenobu S."/>
            <person name="Kawaguchi M."/>
        </authorList>
    </citation>
    <scope>NUCLEOTIDE SEQUENCE</scope>
    <source>
        <strain evidence="8">HR1</strain>
    </source>
</reference>
<evidence type="ECO:0000256" key="4">
    <source>
        <dbReference type="ARBA" id="ARBA00023187"/>
    </source>
</evidence>
<dbReference type="FunFam" id="1.25.40.180:FF:000004">
    <property type="entry name" value="pre-mRNA-splicing factor CWC22 homolog"/>
    <property type="match status" value="1"/>
</dbReference>
<accession>A0A8H3LCH8</accession>
<feature type="region of interest" description="Disordered" evidence="6">
    <location>
        <begin position="292"/>
        <end position="323"/>
    </location>
</feature>
<keyword evidence="4" id="KW-0508">mRNA splicing</keyword>
<organism evidence="8 9">
    <name type="scientific">Rhizophagus clarus</name>
    <dbReference type="NCBI Taxonomy" id="94130"/>
    <lineage>
        <taxon>Eukaryota</taxon>
        <taxon>Fungi</taxon>
        <taxon>Fungi incertae sedis</taxon>
        <taxon>Mucoromycota</taxon>
        <taxon>Glomeromycotina</taxon>
        <taxon>Glomeromycetes</taxon>
        <taxon>Glomerales</taxon>
        <taxon>Glomeraceae</taxon>
        <taxon>Rhizophagus</taxon>
    </lineage>
</organism>
<keyword evidence="5" id="KW-0539">Nucleus</keyword>
<dbReference type="InterPro" id="IPR003890">
    <property type="entry name" value="MIF4G-like_typ-3"/>
</dbReference>
<dbReference type="Proteomes" id="UP000615446">
    <property type="component" value="Unassembled WGS sequence"/>
</dbReference>
<dbReference type="InterPro" id="IPR016024">
    <property type="entry name" value="ARM-type_fold"/>
</dbReference>
<dbReference type="InterPro" id="IPR003891">
    <property type="entry name" value="Initiation_fac_eIF4g_MI"/>
</dbReference>
<evidence type="ECO:0000256" key="3">
    <source>
        <dbReference type="ARBA" id="ARBA00022664"/>
    </source>
</evidence>
<dbReference type="GO" id="GO:0071013">
    <property type="term" value="C:catalytic step 2 spliceosome"/>
    <property type="evidence" value="ECO:0007669"/>
    <property type="project" value="TreeGrafter"/>
</dbReference>
<dbReference type="InterPro" id="IPR050781">
    <property type="entry name" value="CWC22_splicing_factor"/>
</dbReference>
<evidence type="ECO:0000256" key="6">
    <source>
        <dbReference type="SAM" id="MobiDB-lite"/>
    </source>
</evidence>
<dbReference type="Pfam" id="PF02847">
    <property type="entry name" value="MA3"/>
    <property type="match status" value="1"/>
</dbReference>
<dbReference type="SMART" id="SM00543">
    <property type="entry name" value="MIF4G"/>
    <property type="match status" value="1"/>
</dbReference>
<evidence type="ECO:0000313" key="9">
    <source>
        <dbReference type="Proteomes" id="UP000615446"/>
    </source>
</evidence>
<dbReference type="SMART" id="SM00544">
    <property type="entry name" value="MA3"/>
    <property type="match status" value="1"/>
</dbReference>
<dbReference type="AlphaFoldDB" id="A0A8H3LCH8"/>
<proteinExistence type="inferred from homology"/>
<dbReference type="EMBL" id="BLAL01000158">
    <property type="protein sequence ID" value="GES85812.1"/>
    <property type="molecule type" value="Genomic_DNA"/>
</dbReference>
<evidence type="ECO:0000256" key="1">
    <source>
        <dbReference type="ARBA" id="ARBA00004123"/>
    </source>
</evidence>
<dbReference type="PROSITE" id="PS51366">
    <property type="entry name" value="MI"/>
    <property type="match status" value="1"/>
</dbReference>
<dbReference type="PANTHER" id="PTHR18034">
    <property type="entry name" value="CELL CYCLE CONTROL PROTEIN CWF22-RELATED"/>
    <property type="match status" value="1"/>
</dbReference>
<gene>
    <name evidence="8" type="ORF">RCL2_001291200</name>
</gene>
<comment type="caution">
    <text evidence="8">The sequence shown here is derived from an EMBL/GenBank/DDBJ whole genome shotgun (WGS) entry which is preliminary data.</text>
</comment>
<evidence type="ECO:0000256" key="2">
    <source>
        <dbReference type="ARBA" id="ARBA00006856"/>
    </source>
</evidence>
<name>A0A8H3LCH8_9GLOM</name>
<feature type="domain" description="MI" evidence="7">
    <location>
        <begin position="341"/>
        <end position="468"/>
    </location>
</feature>
<keyword evidence="3" id="KW-0507">mRNA processing</keyword>
<feature type="compositionally biased region" description="Acidic residues" evidence="6">
    <location>
        <begin position="296"/>
        <end position="323"/>
    </location>
</feature>
<protein>
    <submittedName>
        <fullName evidence="8">Pre-mRNA-splicing factor CWC22</fullName>
    </submittedName>
</protein>
<dbReference type="SUPFAM" id="SSF48371">
    <property type="entry name" value="ARM repeat"/>
    <property type="match status" value="1"/>
</dbReference>
<comment type="similarity">
    <text evidence="2">Belongs to the CWC22 family.</text>
</comment>
<evidence type="ECO:0000313" key="8">
    <source>
        <dbReference type="EMBL" id="GES85812.1"/>
    </source>
</evidence>
<sequence length="502" mass="57162">MSSFIETEQKVLVNTRAGGVYIPPARLREMQQTITDKSSKEYQRITWEALKKSINGLINKVNTSNIKNIVFELFNENLIRGRGLFARSIMKAQSASLPFTPVYSALVAIINTKLPQIGELVLTRLIIQFRKAYRRNDKTTCLATTSFIAHLCNHLVAHEIVALQILVLLLEHPTSDSVEVAVGFMRECGAHLADVSPKANNDVFDRFRAILHEANVDKRVQYMIEVLFQVRKDKYKDNPPIPPELDLVKEEDQITHHISIDDDLDVEETLGVFNFDPNYLENEEKYKEIKAQILGEDSDDDDGESGTDDSEEEEDDDNDESEDELVKKMEIHDKTNTNLITLRKTIYLTIKSSLDFEECCHKLMKLNIQEGQEMELCNMIIECCSQERTYEKFFGLIDAISWEVFSVIKLTEDETTSSSRIFIKILFEELTGLFPKDNPRNTRFAINFFTSIELGQLTEGLRAHLANVQKLIATAKRKREDSDSSSDDSSDSSDSSSSDSSD</sequence>
<comment type="subcellular location">
    <subcellularLocation>
        <location evidence="1">Nucleus</location>
    </subcellularLocation>
</comment>
<dbReference type="OrthoDB" id="1924287at2759"/>
<dbReference type="GO" id="GO:0003723">
    <property type="term" value="F:RNA binding"/>
    <property type="evidence" value="ECO:0007669"/>
    <property type="project" value="InterPro"/>
</dbReference>
<feature type="compositionally biased region" description="Low complexity" evidence="6">
    <location>
        <begin position="492"/>
        <end position="502"/>
    </location>
</feature>
<dbReference type="Gene3D" id="1.25.40.180">
    <property type="match status" value="1"/>
</dbReference>
<evidence type="ECO:0000259" key="7">
    <source>
        <dbReference type="PROSITE" id="PS51366"/>
    </source>
</evidence>
<evidence type="ECO:0000256" key="5">
    <source>
        <dbReference type="ARBA" id="ARBA00023242"/>
    </source>
</evidence>